<proteinExistence type="inferred from homology"/>
<gene>
    <name evidence="2" type="ORF">CUN48_02260</name>
</gene>
<accession>A0A2M8QFW5</accession>
<evidence type="ECO:0000313" key="2">
    <source>
        <dbReference type="EMBL" id="PJF48697.1"/>
    </source>
</evidence>
<dbReference type="PANTHER" id="PTHR36512:SF3">
    <property type="entry name" value="BLR5678 PROTEIN"/>
    <property type="match status" value="1"/>
</dbReference>
<protein>
    <submittedName>
        <fullName evidence="2">Peptidase S58</fullName>
    </submittedName>
</protein>
<comment type="caution">
    <text evidence="2">The sequence shown here is derived from an EMBL/GenBank/DDBJ whole genome shotgun (WGS) entry which is preliminary data.</text>
</comment>
<name>A0A2M8QFW5_9CHLR</name>
<evidence type="ECO:0000313" key="3">
    <source>
        <dbReference type="Proteomes" id="UP000230790"/>
    </source>
</evidence>
<dbReference type="PANTHER" id="PTHR36512">
    <property type="entry name" value="D-AMINOPEPTIDASE"/>
    <property type="match status" value="1"/>
</dbReference>
<dbReference type="CDD" id="cd02252">
    <property type="entry name" value="nylC_like"/>
    <property type="match status" value="1"/>
</dbReference>
<dbReference type="InterPro" id="IPR016117">
    <property type="entry name" value="ArgJ-like_dom_sf"/>
</dbReference>
<dbReference type="InterPro" id="IPR005321">
    <property type="entry name" value="Peptidase_S58_DmpA"/>
</dbReference>
<dbReference type="AlphaFoldDB" id="A0A2M8QFW5"/>
<sequence length="328" mass="32812">MNPTLTAIPGLQVGHWTHLAAGTGCTVVLCPAGAVAGVDVRGGAPGTRETALLAPTCSVERVHAVLLSGGSAFGLAAADGVMRWLEERGYGFDVGVAKVPIAPAAVLFDLPVGRADVRPDAAAGYAACQAATEAPVVQGNVGAGTGASCGKVLGFGRATKTGLGSAALRLDNGLIVAALVAVNAFGDVVDPQSGRILAGARRLDDDGFADTTAYLANADRLAIARLAERFPGQNTTLAVVATNAALSKPHATKVAQMAHDGLARVIRPIHTMLDGDTIFALSLGERPADVSAVGALAADAVAQAVLNAVWAAEPLGGLPCARDLSPAP</sequence>
<reference evidence="2 3" key="1">
    <citation type="submission" date="2017-11" db="EMBL/GenBank/DDBJ databases">
        <title>Evolution of Phototrophy in the Chloroflexi Phylum Driven by Horizontal Gene Transfer.</title>
        <authorList>
            <person name="Ward L.M."/>
            <person name="Hemp J."/>
            <person name="Shih P.M."/>
            <person name="Mcglynn S.E."/>
            <person name="Fischer W."/>
        </authorList>
    </citation>
    <scope>NUCLEOTIDE SEQUENCE [LARGE SCALE GENOMIC DNA]</scope>
    <source>
        <strain evidence="2">JP3_7</strain>
    </source>
</reference>
<dbReference type="GO" id="GO:0004177">
    <property type="term" value="F:aminopeptidase activity"/>
    <property type="evidence" value="ECO:0007669"/>
    <property type="project" value="TreeGrafter"/>
</dbReference>
<dbReference type="Proteomes" id="UP000230790">
    <property type="component" value="Unassembled WGS sequence"/>
</dbReference>
<evidence type="ECO:0000256" key="1">
    <source>
        <dbReference type="ARBA" id="ARBA00007068"/>
    </source>
</evidence>
<organism evidence="2 3">
    <name type="scientific">Candidatus Thermofonsia Clade 3 bacterium</name>
    <dbReference type="NCBI Taxonomy" id="2364212"/>
    <lineage>
        <taxon>Bacteria</taxon>
        <taxon>Bacillati</taxon>
        <taxon>Chloroflexota</taxon>
        <taxon>Candidatus Thermofontia</taxon>
        <taxon>Candidatus Thermofonsia Clade 3</taxon>
    </lineage>
</organism>
<dbReference type="EMBL" id="PGTN01000008">
    <property type="protein sequence ID" value="PJF48697.1"/>
    <property type="molecule type" value="Genomic_DNA"/>
</dbReference>
<comment type="similarity">
    <text evidence="1">Belongs to the peptidase S58 family.</text>
</comment>
<dbReference type="Pfam" id="PF03576">
    <property type="entry name" value="Peptidase_S58"/>
    <property type="match status" value="1"/>
</dbReference>
<dbReference type="Gene3D" id="3.60.70.12">
    <property type="entry name" value="L-amino peptidase D-ALA esterase/amidase"/>
    <property type="match status" value="1"/>
</dbReference>
<dbReference type="SUPFAM" id="SSF56266">
    <property type="entry name" value="DmpA/ArgJ-like"/>
    <property type="match status" value="1"/>
</dbReference>